<evidence type="ECO:0000256" key="1">
    <source>
        <dbReference type="ARBA" id="ARBA00004496"/>
    </source>
</evidence>
<protein>
    <submittedName>
        <fullName evidence="6">Synaptopodin-2</fullName>
    </submittedName>
</protein>
<evidence type="ECO:0000313" key="6">
    <source>
        <dbReference type="EMBL" id="ELK07612.1"/>
    </source>
</evidence>
<comment type="similarity">
    <text evidence="4">Belongs to the synaptopodin family.</text>
</comment>
<evidence type="ECO:0000313" key="7">
    <source>
        <dbReference type="Proteomes" id="UP000010552"/>
    </source>
</evidence>
<dbReference type="eggNOG" id="KOG1703">
    <property type="taxonomic scope" value="Eukaryota"/>
</dbReference>
<dbReference type="GO" id="GO:0001725">
    <property type="term" value="C:stress fiber"/>
    <property type="evidence" value="ECO:0007669"/>
    <property type="project" value="TreeGrafter"/>
</dbReference>
<name>L5K8B0_PTEAL</name>
<proteinExistence type="inferred from homology"/>
<evidence type="ECO:0000256" key="4">
    <source>
        <dbReference type="ARBA" id="ARBA00038161"/>
    </source>
</evidence>
<feature type="region of interest" description="Disordered" evidence="5">
    <location>
        <begin position="1"/>
        <end position="83"/>
    </location>
</feature>
<dbReference type="Proteomes" id="UP000010552">
    <property type="component" value="Unassembled WGS sequence"/>
</dbReference>
<evidence type="ECO:0000256" key="2">
    <source>
        <dbReference type="ARBA" id="ARBA00022490"/>
    </source>
</evidence>
<keyword evidence="3" id="KW-0597">Phosphoprotein</keyword>
<dbReference type="GO" id="GO:0030018">
    <property type="term" value="C:Z disc"/>
    <property type="evidence" value="ECO:0007669"/>
    <property type="project" value="TreeGrafter"/>
</dbReference>
<sequence length="208" mass="21353">MEKYVVDSDTVQAHAARAQSPTASLPAGWKYSPNVRAPPPLAYNPIHTPSYPPAALKSQASAPQASKTSKKKGKKPLNALDVMKHQPYQLNASLFTFQPPDAKAGLPQRPPAKAGSVPATKQALAPGAGHAGAATHVQAASVYSVPAYSAQPAFVAEATSPGSASPVPGAVPSSPTASASYFVAPRPKFSAKKGGVAAQVWRPSIAEE</sequence>
<dbReference type="GO" id="GO:0003779">
    <property type="term" value="F:actin binding"/>
    <property type="evidence" value="ECO:0007669"/>
    <property type="project" value="TreeGrafter"/>
</dbReference>
<evidence type="ECO:0000256" key="3">
    <source>
        <dbReference type="ARBA" id="ARBA00022553"/>
    </source>
</evidence>
<dbReference type="PANTHER" id="PTHR24217:SF9">
    <property type="entry name" value="SYNAPTOPODIN-2"/>
    <property type="match status" value="1"/>
</dbReference>
<keyword evidence="2" id="KW-0963">Cytoplasm</keyword>
<dbReference type="GO" id="GO:0032233">
    <property type="term" value="P:positive regulation of actin filament bundle assembly"/>
    <property type="evidence" value="ECO:0007669"/>
    <property type="project" value="TreeGrafter"/>
</dbReference>
<dbReference type="GO" id="GO:0005634">
    <property type="term" value="C:nucleus"/>
    <property type="evidence" value="ECO:0007669"/>
    <property type="project" value="TreeGrafter"/>
</dbReference>
<dbReference type="AlphaFoldDB" id="L5K8B0"/>
<feature type="compositionally biased region" description="Low complexity" evidence="5">
    <location>
        <begin position="158"/>
        <end position="176"/>
    </location>
</feature>
<dbReference type="InParanoid" id="L5K8B0"/>
<dbReference type="PANTHER" id="PTHR24217">
    <property type="entry name" value="PUTATIVE-RELATED"/>
    <property type="match status" value="1"/>
</dbReference>
<accession>L5K8B0</accession>
<reference evidence="7" key="1">
    <citation type="journal article" date="2013" name="Science">
        <title>Comparative analysis of bat genomes provides insight into the evolution of flight and immunity.</title>
        <authorList>
            <person name="Zhang G."/>
            <person name="Cowled C."/>
            <person name="Shi Z."/>
            <person name="Huang Z."/>
            <person name="Bishop-Lilly K.A."/>
            <person name="Fang X."/>
            <person name="Wynne J.W."/>
            <person name="Xiong Z."/>
            <person name="Baker M.L."/>
            <person name="Zhao W."/>
            <person name="Tachedjian M."/>
            <person name="Zhu Y."/>
            <person name="Zhou P."/>
            <person name="Jiang X."/>
            <person name="Ng J."/>
            <person name="Yang L."/>
            <person name="Wu L."/>
            <person name="Xiao J."/>
            <person name="Feng Y."/>
            <person name="Chen Y."/>
            <person name="Sun X."/>
            <person name="Zhang Y."/>
            <person name="Marsh G.A."/>
            <person name="Crameri G."/>
            <person name="Broder C.C."/>
            <person name="Frey K.G."/>
            <person name="Wang L.F."/>
            <person name="Wang J."/>
        </authorList>
    </citation>
    <scope>NUCLEOTIDE SEQUENCE [LARGE SCALE GENOMIC DNA]</scope>
</reference>
<evidence type="ECO:0000256" key="5">
    <source>
        <dbReference type="SAM" id="MobiDB-lite"/>
    </source>
</evidence>
<feature type="region of interest" description="Disordered" evidence="5">
    <location>
        <begin position="99"/>
        <end position="131"/>
    </location>
</feature>
<keyword evidence="7" id="KW-1185">Reference proteome</keyword>
<dbReference type="STRING" id="9402.L5K8B0"/>
<organism evidence="6 7">
    <name type="scientific">Pteropus alecto</name>
    <name type="common">Black flying fox</name>
    <dbReference type="NCBI Taxonomy" id="9402"/>
    <lineage>
        <taxon>Eukaryota</taxon>
        <taxon>Metazoa</taxon>
        <taxon>Chordata</taxon>
        <taxon>Craniata</taxon>
        <taxon>Vertebrata</taxon>
        <taxon>Euteleostomi</taxon>
        <taxon>Mammalia</taxon>
        <taxon>Eutheria</taxon>
        <taxon>Laurasiatheria</taxon>
        <taxon>Chiroptera</taxon>
        <taxon>Yinpterochiroptera</taxon>
        <taxon>Pteropodoidea</taxon>
        <taxon>Pteropodidae</taxon>
        <taxon>Pteropodinae</taxon>
        <taxon>Pteropus</taxon>
    </lineage>
</organism>
<comment type="subcellular location">
    <subcellularLocation>
        <location evidence="1">Cytoplasm</location>
    </subcellularLocation>
</comment>
<feature type="region of interest" description="Disordered" evidence="5">
    <location>
        <begin position="157"/>
        <end position="176"/>
    </location>
</feature>
<dbReference type="InterPro" id="IPR051976">
    <property type="entry name" value="Synaptopodin_domain"/>
</dbReference>
<dbReference type="EMBL" id="KB030951">
    <property type="protein sequence ID" value="ELK07612.1"/>
    <property type="molecule type" value="Genomic_DNA"/>
</dbReference>
<gene>
    <name evidence="6" type="ORF">PAL_GLEAN10013905</name>
</gene>